<dbReference type="GO" id="GO:0005829">
    <property type="term" value="C:cytosol"/>
    <property type="evidence" value="ECO:0007669"/>
    <property type="project" value="TreeGrafter"/>
</dbReference>
<evidence type="ECO:0000256" key="2">
    <source>
        <dbReference type="ARBA" id="ARBA00010740"/>
    </source>
</evidence>
<keyword evidence="4" id="KW-0690">Ribosome biogenesis</keyword>
<evidence type="ECO:0000256" key="6">
    <source>
        <dbReference type="SAM" id="MobiDB-lite"/>
    </source>
</evidence>
<comment type="function">
    <text evidence="1">Plays a role in synthesis, processing and/or stability of 23S rRNA.</text>
</comment>
<dbReference type="InterPro" id="IPR039255">
    <property type="entry name" value="YceD_bac"/>
</dbReference>
<protein>
    <recommendedName>
        <fullName evidence="3">Large ribosomal RNA subunit accumulation protein YceD</fullName>
    </recommendedName>
    <alternativeName>
        <fullName evidence="5">23S rRNA accumulation protein YceD</fullName>
    </alternativeName>
</protein>
<feature type="compositionally biased region" description="Polar residues" evidence="6">
    <location>
        <begin position="149"/>
        <end position="160"/>
    </location>
</feature>
<dbReference type="EMBL" id="CP157948">
    <property type="protein sequence ID" value="XBS91410.1"/>
    <property type="molecule type" value="Genomic_DNA"/>
</dbReference>
<dbReference type="PANTHER" id="PTHR38099:SF1">
    <property type="entry name" value="LARGE RIBOSOMAL RNA SUBUNIT ACCUMULATION PROTEIN YCED"/>
    <property type="match status" value="1"/>
</dbReference>
<evidence type="ECO:0000256" key="3">
    <source>
        <dbReference type="ARBA" id="ARBA00015716"/>
    </source>
</evidence>
<evidence type="ECO:0000256" key="5">
    <source>
        <dbReference type="ARBA" id="ARBA00031841"/>
    </source>
</evidence>
<reference evidence="7" key="1">
    <citation type="submission" date="2024-06" db="EMBL/GenBank/DDBJ databases">
        <authorList>
            <person name="Sun Y."/>
        </authorList>
    </citation>
    <scope>NUCLEOTIDE SEQUENCE</scope>
    <source>
        <strain evidence="7">IGA1.0</strain>
    </source>
</reference>
<dbReference type="PANTHER" id="PTHR38099">
    <property type="entry name" value="LARGE RIBOSOMAL RNA SUBUNIT ACCUMULATION PROTEIN YCED"/>
    <property type="match status" value="1"/>
</dbReference>
<gene>
    <name evidence="7" type="ORF">ABNK63_07175</name>
</gene>
<evidence type="ECO:0000313" key="7">
    <source>
        <dbReference type="EMBL" id="XBS91410.1"/>
    </source>
</evidence>
<dbReference type="AlphaFoldDB" id="A0AAU7QPV9"/>
<name>A0AAU7QPV9_9GAMM</name>
<accession>A0AAU7QPV9</accession>
<feature type="region of interest" description="Disordered" evidence="6">
    <location>
        <begin position="139"/>
        <end position="170"/>
    </location>
</feature>
<dbReference type="RefSeq" id="WP_083845909.1">
    <property type="nucleotide sequence ID" value="NZ_CP157948.1"/>
</dbReference>
<evidence type="ECO:0000256" key="4">
    <source>
        <dbReference type="ARBA" id="ARBA00022517"/>
    </source>
</evidence>
<proteinExistence type="inferred from homology"/>
<evidence type="ECO:0000256" key="1">
    <source>
        <dbReference type="ARBA" id="ARBA00002868"/>
    </source>
</evidence>
<organism evidence="7">
    <name type="scientific">Rhodanobacter sp. IGA1.0</name>
    <dbReference type="NCBI Taxonomy" id="3158582"/>
    <lineage>
        <taxon>Bacteria</taxon>
        <taxon>Pseudomonadati</taxon>
        <taxon>Pseudomonadota</taxon>
        <taxon>Gammaproteobacteria</taxon>
        <taxon>Lysobacterales</taxon>
        <taxon>Rhodanobacteraceae</taxon>
        <taxon>Rhodanobacter</taxon>
    </lineage>
</organism>
<dbReference type="InterPro" id="IPR003772">
    <property type="entry name" value="YceD"/>
</dbReference>
<comment type="similarity">
    <text evidence="2">Belongs to the DUF177 domain family.</text>
</comment>
<dbReference type="Pfam" id="PF02620">
    <property type="entry name" value="YceD"/>
    <property type="match status" value="1"/>
</dbReference>
<sequence length="170" mass="18529">MSVTLPESVDAWRMVSARRSFEGTLPVASMPRLCGALADTDGSVHFELDFGRDELGISYVDVRATGSLSVTCQRTLEPFDLPVTVDTRLGLIRQEREEAGLPPDCEPLLVAEDGRLNPVDVIEDELLLALPLIPINPDSSLPDEAISQEPETSGEGQSENPFAVLRELKK</sequence>
<dbReference type="GO" id="GO:0042254">
    <property type="term" value="P:ribosome biogenesis"/>
    <property type="evidence" value="ECO:0007669"/>
    <property type="project" value="UniProtKB-KW"/>
</dbReference>